<protein>
    <submittedName>
        <fullName evidence="1">Uncharacterized protein</fullName>
    </submittedName>
</protein>
<evidence type="ECO:0000313" key="2">
    <source>
        <dbReference type="Proteomes" id="UP000019141"/>
    </source>
</evidence>
<dbReference type="Proteomes" id="UP000019141">
    <property type="component" value="Unassembled WGS sequence"/>
</dbReference>
<name>W4L3K4_ENTF1</name>
<gene>
    <name evidence="1" type="ORF">ETSY1_42620</name>
</gene>
<dbReference type="AlphaFoldDB" id="W4L3K4"/>
<dbReference type="HOGENOM" id="CLU_1432150_0_0_7"/>
<evidence type="ECO:0000313" key="1">
    <source>
        <dbReference type="EMBL" id="ETW92678.1"/>
    </source>
</evidence>
<proteinExistence type="predicted"/>
<dbReference type="EMBL" id="AZHW01001403">
    <property type="protein sequence ID" value="ETW92678.1"/>
    <property type="molecule type" value="Genomic_DNA"/>
</dbReference>
<comment type="caution">
    <text evidence="1">The sequence shown here is derived from an EMBL/GenBank/DDBJ whole genome shotgun (WGS) entry which is preliminary data.</text>
</comment>
<keyword evidence="2" id="KW-1185">Reference proteome</keyword>
<organism evidence="1 2">
    <name type="scientific">Entotheonella factor</name>
    <dbReference type="NCBI Taxonomy" id="1429438"/>
    <lineage>
        <taxon>Bacteria</taxon>
        <taxon>Pseudomonadati</taxon>
        <taxon>Nitrospinota/Tectimicrobiota group</taxon>
        <taxon>Candidatus Tectimicrobiota</taxon>
        <taxon>Candidatus Entotheonellia</taxon>
        <taxon>Candidatus Entotheonellales</taxon>
        <taxon>Candidatus Entotheonellaceae</taxon>
        <taxon>Candidatus Entotheonella</taxon>
    </lineage>
</organism>
<sequence>MDGIEVRNHSDETINIVAFQILKLVGNFYAWKVLQVEPGQTSVIDATLQFYTYAEAENMKSDTLPLNVDGEKYELTPDFQLKSLGRANQRYQFSFHVAEEAIQNYKNIHVYMIRGNSSVFSFKAFLPSNSIVVNPGIVMGCANSDIEEGKLYQLRKLISNQAHVKPGESVSVDRDAQGKLQINLVEPGS</sequence>
<accession>W4L3K4</accession>
<reference evidence="1 2" key="1">
    <citation type="journal article" date="2014" name="Nature">
        <title>An environmental bacterial taxon with a large and distinct metabolic repertoire.</title>
        <authorList>
            <person name="Wilson M.C."/>
            <person name="Mori T."/>
            <person name="Ruckert C."/>
            <person name="Uria A.R."/>
            <person name="Helf M.J."/>
            <person name="Takada K."/>
            <person name="Gernert C."/>
            <person name="Steffens U.A."/>
            <person name="Heycke N."/>
            <person name="Schmitt S."/>
            <person name="Rinke C."/>
            <person name="Helfrich E.J."/>
            <person name="Brachmann A.O."/>
            <person name="Gurgui C."/>
            <person name="Wakimoto T."/>
            <person name="Kracht M."/>
            <person name="Crusemann M."/>
            <person name="Hentschel U."/>
            <person name="Abe I."/>
            <person name="Matsunaga S."/>
            <person name="Kalinowski J."/>
            <person name="Takeyama H."/>
            <person name="Piel J."/>
        </authorList>
    </citation>
    <scope>NUCLEOTIDE SEQUENCE [LARGE SCALE GENOMIC DNA]</scope>
    <source>
        <strain evidence="2">TSY1</strain>
    </source>
</reference>